<protein>
    <submittedName>
        <fullName evidence="1">Uncharacterized protein</fullName>
    </submittedName>
</protein>
<organism evidence="1 2">
    <name type="scientific">Amycolatopsis japonica</name>
    <dbReference type="NCBI Taxonomy" id="208439"/>
    <lineage>
        <taxon>Bacteria</taxon>
        <taxon>Bacillati</taxon>
        <taxon>Actinomycetota</taxon>
        <taxon>Actinomycetes</taxon>
        <taxon>Pseudonocardiales</taxon>
        <taxon>Pseudonocardiaceae</taxon>
        <taxon>Amycolatopsis</taxon>
        <taxon>Amycolatopsis japonica group</taxon>
    </lineage>
</organism>
<dbReference type="Gene3D" id="1.10.10.10">
    <property type="entry name" value="Winged helix-like DNA-binding domain superfamily/Winged helix DNA-binding domain"/>
    <property type="match status" value="1"/>
</dbReference>
<dbReference type="EMBL" id="CP008953">
    <property type="protein sequence ID" value="AIG79155.1"/>
    <property type="molecule type" value="Genomic_DNA"/>
</dbReference>
<dbReference type="Proteomes" id="UP000028492">
    <property type="component" value="Chromosome"/>
</dbReference>
<evidence type="ECO:0000313" key="2">
    <source>
        <dbReference type="Proteomes" id="UP000028492"/>
    </source>
</evidence>
<dbReference type="AlphaFoldDB" id="A0A075V8I6"/>
<gene>
    <name evidence="1" type="ORF">AJAP_31680</name>
</gene>
<keyword evidence="2" id="KW-1185">Reference proteome</keyword>
<accession>A0A075V8I6</accession>
<dbReference type="KEGG" id="aja:AJAP_31680"/>
<dbReference type="HOGENOM" id="CLU_1599285_0_0_11"/>
<dbReference type="SUPFAM" id="SSF88659">
    <property type="entry name" value="Sigma3 and sigma4 domains of RNA polymerase sigma factors"/>
    <property type="match status" value="1"/>
</dbReference>
<dbReference type="RefSeq" id="WP_038518082.1">
    <property type="nucleotide sequence ID" value="NZ_CP008953.1"/>
</dbReference>
<reference evidence="1 2" key="1">
    <citation type="journal article" date="2014" name="J. Biotechnol.">
        <title>Complete genome sequence of the actinobacterium Amycolatopsis japonica MG417-CF17(T) (=DSM 44213T) producing (S,S)-N,N'-ethylenediaminedisuccinic acid.</title>
        <authorList>
            <person name="Stegmann E."/>
            <person name="Albersmeier A."/>
            <person name="Spohn M."/>
            <person name="Gert H."/>
            <person name="Weber T."/>
            <person name="Wohlleben W."/>
            <person name="Kalinowski J."/>
            <person name="Ruckert C."/>
        </authorList>
    </citation>
    <scope>NUCLEOTIDE SEQUENCE [LARGE SCALE GENOMIC DNA]</scope>
    <source>
        <strain evidence="2">MG417-CF17 (DSM 44213)</strain>
    </source>
</reference>
<sequence length="166" mass="18089">MTGAGDHRPVEPPRVRSAEASDVDRILDMVYVLARRTGRSPGAAARLCTRLVPELVVSSAGAPDSHGHRLATARHGRVAVATALRARSRRCDPAVFDDALADAVVRDELELLPPRQRFTVWSVAVRHRPIAEVAAETGWSRAQVVRLLNSGLATMTKWSRKSIPFA</sequence>
<name>A0A075V8I6_9PSEU</name>
<dbReference type="InterPro" id="IPR036388">
    <property type="entry name" value="WH-like_DNA-bd_sf"/>
</dbReference>
<dbReference type="InterPro" id="IPR013324">
    <property type="entry name" value="RNA_pol_sigma_r3/r4-like"/>
</dbReference>
<evidence type="ECO:0000313" key="1">
    <source>
        <dbReference type="EMBL" id="AIG79155.1"/>
    </source>
</evidence>
<proteinExistence type="predicted"/>